<feature type="transmembrane region" description="Helical" evidence="1">
    <location>
        <begin position="32"/>
        <end position="53"/>
    </location>
</feature>
<dbReference type="AlphaFoldDB" id="A0A916SJA1"/>
<keyword evidence="2" id="KW-0732">Signal</keyword>
<reference evidence="3" key="2">
    <citation type="submission" date="2020-09" db="EMBL/GenBank/DDBJ databases">
        <authorList>
            <person name="Sun Q."/>
            <person name="Zhou Y."/>
        </authorList>
    </citation>
    <scope>NUCLEOTIDE SEQUENCE</scope>
    <source>
        <strain evidence="3">CGMCC 1.15082</strain>
    </source>
</reference>
<feature type="chain" id="PRO_5037918427" evidence="2">
    <location>
        <begin position="23"/>
        <end position="64"/>
    </location>
</feature>
<dbReference type="Proteomes" id="UP000646478">
    <property type="component" value="Unassembled WGS sequence"/>
</dbReference>
<keyword evidence="1" id="KW-1133">Transmembrane helix</keyword>
<keyword evidence="1" id="KW-0812">Transmembrane</keyword>
<evidence type="ECO:0000256" key="1">
    <source>
        <dbReference type="SAM" id="Phobius"/>
    </source>
</evidence>
<organism evidence="3 4">
    <name type="scientific">Brucella endophytica</name>
    <dbReference type="NCBI Taxonomy" id="1963359"/>
    <lineage>
        <taxon>Bacteria</taxon>
        <taxon>Pseudomonadati</taxon>
        <taxon>Pseudomonadota</taxon>
        <taxon>Alphaproteobacteria</taxon>
        <taxon>Hyphomicrobiales</taxon>
        <taxon>Brucellaceae</taxon>
        <taxon>Brucella/Ochrobactrum group</taxon>
        <taxon>Brucella</taxon>
    </lineage>
</organism>
<sequence>MNANLIAMSAMLAFISSAISNAQLYDLTGDGWYLVTLIITLIGAVATAAALAIPSFGRTRNPKC</sequence>
<keyword evidence="4" id="KW-1185">Reference proteome</keyword>
<feature type="signal peptide" evidence="2">
    <location>
        <begin position="1"/>
        <end position="22"/>
    </location>
</feature>
<evidence type="ECO:0000256" key="2">
    <source>
        <dbReference type="SAM" id="SignalP"/>
    </source>
</evidence>
<comment type="caution">
    <text evidence="3">The sequence shown here is derived from an EMBL/GenBank/DDBJ whole genome shotgun (WGS) entry which is preliminary data.</text>
</comment>
<accession>A0A916SJA1</accession>
<dbReference type="RefSeq" id="WP_188825072.1">
    <property type="nucleotide sequence ID" value="NZ_BMHH01000013.1"/>
</dbReference>
<evidence type="ECO:0000313" key="3">
    <source>
        <dbReference type="EMBL" id="GGB00383.1"/>
    </source>
</evidence>
<dbReference type="EMBL" id="BMHH01000013">
    <property type="protein sequence ID" value="GGB00383.1"/>
    <property type="molecule type" value="Genomic_DNA"/>
</dbReference>
<proteinExistence type="predicted"/>
<name>A0A916SJA1_9HYPH</name>
<keyword evidence="1" id="KW-0472">Membrane</keyword>
<gene>
    <name evidence="3" type="ORF">GCM10011491_30720</name>
</gene>
<protein>
    <submittedName>
        <fullName evidence="3">Uncharacterized protein</fullName>
    </submittedName>
</protein>
<evidence type="ECO:0000313" key="4">
    <source>
        <dbReference type="Proteomes" id="UP000646478"/>
    </source>
</evidence>
<reference evidence="3" key="1">
    <citation type="journal article" date="2014" name="Int. J. Syst. Evol. Microbiol.">
        <title>Complete genome sequence of Corynebacterium casei LMG S-19264T (=DSM 44701T), isolated from a smear-ripened cheese.</title>
        <authorList>
            <consortium name="US DOE Joint Genome Institute (JGI-PGF)"/>
            <person name="Walter F."/>
            <person name="Albersmeier A."/>
            <person name="Kalinowski J."/>
            <person name="Ruckert C."/>
        </authorList>
    </citation>
    <scope>NUCLEOTIDE SEQUENCE</scope>
    <source>
        <strain evidence="3">CGMCC 1.15082</strain>
    </source>
</reference>